<dbReference type="Proteomes" id="UP001301769">
    <property type="component" value="Unassembled WGS sequence"/>
</dbReference>
<protein>
    <submittedName>
        <fullName evidence="1">Uncharacterized protein</fullName>
    </submittedName>
</protein>
<dbReference type="AlphaFoldDB" id="A0AAN6YCA0"/>
<comment type="caution">
    <text evidence="1">The sequence shown here is derived from an EMBL/GenBank/DDBJ whole genome shotgun (WGS) entry which is preliminary data.</text>
</comment>
<organism evidence="1 2">
    <name type="scientific">Rhypophila decipiens</name>
    <dbReference type="NCBI Taxonomy" id="261697"/>
    <lineage>
        <taxon>Eukaryota</taxon>
        <taxon>Fungi</taxon>
        <taxon>Dikarya</taxon>
        <taxon>Ascomycota</taxon>
        <taxon>Pezizomycotina</taxon>
        <taxon>Sordariomycetes</taxon>
        <taxon>Sordariomycetidae</taxon>
        <taxon>Sordariales</taxon>
        <taxon>Naviculisporaceae</taxon>
        <taxon>Rhypophila</taxon>
    </lineage>
</organism>
<keyword evidence="2" id="KW-1185">Reference proteome</keyword>
<dbReference type="EMBL" id="MU858066">
    <property type="protein sequence ID" value="KAK4216694.1"/>
    <property type="molecule type" value="Genomic_DNA"/>
</dbReference>
<proteinExistence type="predicted"/>
<feature type="non-terminal residue" evidence="1">
    <location>
        <position position="128"/>
    </location>
</feature>
<name>A0AAN6YCA0_9PEZI</name>
<accession>A0AAN6YCA0</accession>
<sequence length="128" mass="14295">MISITVYLGIQRLFVALARALDTAIVFNMSGVIYRQTRLTLLLDLHLPAGSTVIFLINWARLAGSGVAAECYSQPQGPVDRWGRMGDERACAYYIMYGCTYCNCTGGRNKVREETRRKILVMKVLPNG</sequence>
<reference evidence="1" key="2">
    <citation type="submission" date="2023-05" db="EMBL/GenBank/DDBJ databases">
        <authorList>
            <consortium name="Lawrence Berkeley National Laboratory"/>
            <person name="Steindorff A."/>
            <person name="Hensen N."/>
            <person name="Bonometti L."/>
            <person name="Westerberg I."/>
            <person name="Brannstrom I.O."/>
            <person name="Guillou S."/>
            <person name="Cros-Aarteil S."/>
            <person name="Calhoun S."/>
            <person name="Haridas S."/>
            <person name="Kuo A."/>
            <person name="Mondo S."/>
            <person name="Pangilinan J."/>
            <person name="Riley R."/>
            <person name="Labutti K."/>
            <person name="Andreopoulos B."/>
            <person name="Lipzen A."/>
            <person name="Chen C."/>
            <person name="Yanf M."/>
            <person name="Daum C."/>
            <person name="Ng V."/>
            <person name="Clum A."/>
            <person name="Ohm R."/>
            <person name="Martin F."/>
            <person name="Silar P."/>
            <person name="Natvig D."/>
            <person name="Lalanne C."/>
            <person name="Gautier V."/>
            <person name="Ament-Velasquez S.L."/>
            <person name="Kruys A."/>
            <person name="Hutchinson M.I."/>
            <person name="Powell A.J."/>
            <person name="Barry K."/>
            <person name="Miller A.N."/>
            <person name="Grigoriev I.V."/>
            <person name="Debuchy R."/>
            <person name="Gladieux P."/>
            <person name="Thoren M.H."/>
            <person name="Johannesson H."/>
        </authorList>
    </citation>
    <scope>NUCLEOTIDE SEQUENCE</scope>
    <source>
        <strain evidence="1">PSN293</strain>
    </source>
</reference>
<gene>
    <name evidence="1" type="ORF">QBC37DRAFT_416422</name>
</gene>
<evidence type="ECO:0000313" key="1">
    <source>
        <dbReference type="EMBL" id="KAK4216694.1"/>
    </source>
</evidence>
<reference evidence="1" key="1">
    <citation type="journal article" date="2023" name="Mol. Phylogenet. Evol.">
        <title>Genome-scale phylogeny and comparative genomics of the fungal order Sordariales.</title>
        <authorList>
            <person name="Hensen N."/>
            <person name="Bonometti L."/>
            <person name="Westerberg I."/>
            <person name="Brannstrom I.O."/>
            <person name="Guillou S."/>
            <person name="Cros-Aarteil S."/>
            <person name="Calhoun S."/>
            <person name="Haridas S."/>
            <person name="Kuo A."/>
            <person name="Mondo S."/>
            <person name="Pangilinan J."/>
            <person name="Riley R."/>
            <person name="LaButti K."/>
            <person name="Andreopoulos B."/>
            <person name="Lipzen A."/>
            <person name="Chen C."/>
            <person name="Yan M."/>
            <person name="Daum C."/>
            <person name="Ng V."/>
            <person name="Clum A."/>
            <person name="Steindorff A."/>
            <person name="Ohm R.A."/>
            <person name="Martin F."/>
            <person name="Silar P."/>
            <person name="Natvig D.O."/>
            <person name="Lalanne C."/>
            <person name="Gautier V."/>
            <person name="Ament-Velasquez S.L."/>
            <person name="Kruys A."/>
            <person name="Hutchinson M.I."/>
            <person name="Powell A.J."/>
            <person name="Barry K."/>
            <person name="Miller A.N."/>
            <person name="Grigoriev I.V."/>
            <person name="Debuchy R."/>
            <person name="Gladieux P."/>
            <person name="Hiltunen Thoren M."/>
            <person name="Johannesson H."/>
        </authorList>
    </citation>
    <scope>NUCLEOTIDE SEQUENCE</scope>
    <source>
        <strain evidence="1">PSN293</strain>
    </source>
</reference>
<evidence type="ECO:0000313" key="2">
    <source>
        <dbReference type="Proteomes" id="UP001301769"/>
    </source>
</evidence>